<proteinExistence type="predicted"/>
<dbReference type="EMBL" id="UGTM01000002">
    <property type="protein sequence ID" value="SUB93943.1"/>
    <property type="molecule type" value="Genomic_DNA"/>
</dbReference>
<evidence type="ECO:0000313" key="2">
    <source>
        <dbReference type="EMBL" id="SUB93943.1"/>
    </source>
</evidence>
<evidence type="ECO:0000256" key="1">
    <source>
        <dbReference type="SAM" id="MobiDB-lite"/>
    </source>
</evidence>
<gene>
    <name evidence="2" type="ORF">NCTC13067_01801</name>
</gene>
<dbReference type="Proteomes" id="UP000255469">
    <property type="component" value="Unassembled WGS sequence"/>
</dbReference>
<protein>
    <submittedName>
        <fullName evidence="2">Uncharacterized protein</fullName>
    </submittedName>
</protein>
<dbReference type="AlphaFoldDB" id="A0A379ECX5"/>
<feature type="region of interest" description="Disordered" evidence="1">
    <location>
        <begin position="42"/>
        <end position="66"/>
    </location>
</feature>
<reference evidence="2 3" key="1">
    <citation type="submission" date="2018-06" db="EMBL/GenBank/DDBJ databases">
        <authorList>
            <consortium name="Pathogen Informatics"/>
            <person name="Doyle S."/>
        </authorList>
    </citation>
    <scope>NUCLEOTIDE SEQUENCE [LARGE SCALE GENOMIC DNA]</scope>
    <source>
        <strain evidence="2 3">NCTC13067</strain>
    </source>
</reference>
<accession>A0A379ECX5</accession>
<evidence type="ECO:0000313" key="3">
    <source>
        <dbReference type="Proteomes" id="UP000255469"/>
    </source>
</evidence>
<name>A0A379ECX5_9BACT</name>
<organism evidence="2 3">
    <name type="scientific">Prevotella denticola</name>
    <dbReference type="NCBI Taxonomy" id="28129"/>
    <lineage>
        <taxon>Bacteria</taxon>
        <taxon>Pseudomonadati</taxon>
        <taxon>Bacteroidota</taxon>
        <taxon>Bacteroidia</taxon>
        <taxon>Bacteroidales</taxon>
        <taxon>Prevotellaceae</taxon>
        <taxon>Prevotella</taxon>
    </lineage>
</organism>
<feature type="compositionally biased region" description="Basic and acidic residues" evidence="1">
    <location>
        <begin position="50"/>
        <end position="60"/>
    </location>
</feature>
<sequence>MPIVSSGRESLCGLDGLSFPSVQDDLCTDILLSAMSKPFQEQHLTGLRGGKREHGREDRSAPYANR</sequence>